<accession>A0A0E9PRV8</accession>
<dbReference type="AlphaFoldDB" id="A0A0E9PRV8"/>
<organism evidence="1">
    <name type="scientific">Anguilla anguilla</name>
    <name type="common">European freshwater eel</name>
    <name type="synonym">Muraena anguilla</name>
    <dbReference type="NCBI Taxonomy" id="7936"/>
    <lineage>
        <taxon>Eukaryota</taxon>
        <taxon>Metazoa</taxon>
        <taxon>Chordata</taxon>
        <taxon>Craniata</taxon>
        <taxon>Vertebrata</taxon>
        <taxon>Euteleostomi</taxon>
        <taxon>Actinopterygii</taxon>
        <taxon>Neopterygii</taxon>
        <taxon>Teleostei</taxon>
        <taxon>Anguilliformes</taxon>
        <taxon>Anguillidae</taxon>
        <taxon>Anguilla</taxon>
    </lineage>
</organism>
<dbReference type="EMBL" id="GBXM01101231">
    <property type="protein sequence ID" value="JAH07346.1"/>
    <property type="molecule type" value="Transcribed_RNA"/>
</dbReference>
<evidence type="ECO:0000313" key="1">
    <source>
        <dbReference type="EMBL" id="JAH07346.1"/>
    </source>
</evidence>
<proteinExistence type="predicted"/>
<reference evidence="1" key="2">
    <citation type="journal article" date="2015" name="Fish Shellfish Immunol.">
        <title>Early steps in the European eel (Anguilla anguilla)-Vibrio vulnificus interaction in the gills: Role of the RtxA13 toxin.</title>
        <authorList>
            <person name="Callol A."/>
            <person name="Pajuelo D."/>
            <person name="Ebbesson L."/>
            <person name="Teles M."/>
            <person name="MacKenzie S."/>
            <person name="Amaro C."/>
        </authorList>
    </citation>
    <scope>NUCLEOTIDE SEQUENCE</scope>
</reference>
<reference evidence="1" key="1">
    <citation type="submission" date="2014-11" db="EMBL/GenBank/DDBJ databases">
        <authorList>
            <person name="Amaro Gonzalez C."/>
        </authorList>
    </citation>
    <scope>NUCLEOTIDE SEQUENCE</scope>
</reference>
<protein>
    <submittedName>
        <fullName evidence="1">Uncharacterized protein</fullName>
    </submittedName>
</protein>
<name>A0A0E9PRV8_ANGAN</name>
<sequence length="28" mass="3289">MIHYIFHSPHRVPGTVCLTQLPFMHAVR</sequence>